<proteinExistence type="predicted"/>
<keyword evidence="3" id="KW-1185">Reference proteome</keyword>
<evidence type="ECO:0000313" key="3">
    <source>
        <dbReference type="Proteomes" id="UP000811609"/>
    </source>
</evidence>
<dbReference type="EMBL" id="CM031835">
    <property type="protein sequence ID" value="KAG6687725.1"/>
    <property type="molecule type" value="Genomic_DNA"/>
</dbReference>
<gene>
    <name evidence="1" type="ORF">CIPAW_11G087700</name>
    <name evidence="2" type="ORF">I3842_11G087600</name>
</gene>
<organism evidence="1 3">
    <name type="scientific">Carya illinoinensis</name>
    <name type="common">Pecan</name>
    <dbReference type="NCBI Taxonomy" id="32201"/>
    <lineage>
        <taxon>Eukaryota</taxon>
        <taxon>Viridiplantae</taxon>
        <taxon>Streptophyta</taxon>
        <taxon>Embryophyta</taxon>
        <taxon>Tracheophyta</taxon>
        <taxon>Spermatophyta</taxon>
        <taxon>Magnoliopsida</taxon>
        <taxon>eudicotyledons</taxon>
        <taxon>Gunneridae</taxon>
        <taxon>Pentapetalae</taxon>
        <taxon>rosids</taxon>
        <taxon>fabids</taxon>
        <taxon>Fagales</taxon>
        <taxon>Juglandaceae</taxon>
        <taxon>Carya</taxon>
    </lineage>
</organism>
<name>A0A8T1P2M3_CARIL</name>
<reference evidence="1" key="1">
    <citation type="submission" date="2020-12" db="EMBL/GenBank/DDBJ databases">
        <title>WGS assembly of Carya illinoinensis cv. Pawnee.</title>
        <authorList>
            <person name="Platts A."/>
            <person name="Shu S."/>
            <person name="Wright S."/>
            <person name="Barry K."/>
            <person name="Edger P."/>
            <person name="Pires J.C."/>
            <person name="Schmutz J."/>
        </authorList>
    </citation>
    <scope>NUCLEOTIDE SEQUENCE</scope>
    <source>
        <tissue evidence="1">Leaf</tissue>
    </source>
</reference>
<dbReference type="EMBL" id="CM031819">
    <property type="protein sequence ID" value="KAG6636101.1"/>
    <property type="molecule type" value="Genomic_DNA"/>
</dbReference>
<protein>
    <submittedName>
        <fullName evidence="1">Uncharacterized protein</fullName>
    </submittedName>
</protein>
<dbReference type="AlphaFoldDB" id="A0A8T1P2M3"/>
<dbReference type="Proteomes" id="UP000811609">
    <property type="component" value="Chromosome 11"/>
</dbReference>
<reference evidence="2" key="2">
    <citation type="submission" date="2021-01" db="EMBL/GenBank/DDBJ databases">
        <authorList>
            <person name="Lovell J.T."/>
            <person name="Bentley N."/>
            <person name="Bhattarai G."/>
            <person name="Jenkins J.W."/>
            <person name="Sreedasyam A."/>
            <person name="Alarcon Y."/>
            <person name="Bock C."/>
            <person name="Boston L."/>
            <person name="Carlson J."/>
            <person name="Cervantes K."/>
            <person name="Clermont K."/>
            <person name="Krom N."/>
            <person name="Kubenka K."/>
            <person name="Mamidi S."/>
            <person name="Mattison C."/>
            <person name="Monteros M."/>
            <person name="Pisani C."/>
            <person name="Plott C."/>
            <person name="Rajasekar S."/>
            <person name="Rhein H.S."/>
            <person name="Rohla C."/>
            <person name="Song M."/>
            <person name="Hilaire R.S."/>
            <person name="Shu S."/>
            <person name="Wells L."/>
            <person name="Wang X."/>
            <person name="Webber J."/>
            <person name="Heerema R.J."/>
            <person name="Klein P."/>
            <person name="Conner P."/>
            <person name="Grauke L."/>
            <person name="Grimwood J."/>
            <person name="Schmutz J."/>
            <person name="Randall J.J."/>
        </authorList>
    </citation>
    <scope>NUCLEOTIDE SEQUENCE</scope>
    <source>
        <tissue evidence="2">Leaf</tissue>
    </source>
</reference>
<evidence type="ECO:0000313" key="1">
    <source>
        <dbReference type="EMBL" id="KAG6636101.1"/>
    </source>
</evidence>
<comment type="caution">
    <text evidence="1">The sequence shown here is derived from an EMBL/GenBank/DDBJ whole genome shotgun (WGS) entry which is preliminary data.</text>
</comment>
<accession>A0A8T1P2M3</accession>
<evidence type="ECO:0000313" key="2">
    <source>
        <dbReference type="EMBL" id="KAG6687725.1"/>
    </source>
</evidence>
<sequence length="35" mass="4564">MCSRYYCIDQSVNFMCSRKKFQMWRWKKFRVMVIY</sequence>
<dbReference type="Proteomes" id="UP000811246">
    <property type="component" value="Chromosome 11"/>
</dbReference>